<name>A0ABY6H3Z4_9GAMM</name>
<evidence type="ECO:0008006" key="3">
    <source>
        <dbReference type="Google" id="ProtNLM"/>
    </source>
</evidence>
<organism evidence="1 2">
    <name type="scientific">Endozoicomonas euniceicola</name>
    <dbReference type="NCBI Taxonomy" id="1234143"/>
    <lineage>
        <taxon>Bacteria</taxon>
        <taxon>Pseudomonadati</taxon>
        <taxon>Pseudomonadota</taxon>
        <taxon>Gammaproteobacteria</taxon>
        <taxon>Oceanospirillales</taxon>
        <taxon>Endozoicomonadaceae</taxon>
        <taxon>Endozoicomonas</taxon>
    </lineage>
</organism>
<proteinExistence type="predicted"/>
<keyword evidence="2" id="KW-1185">Reference proteome</keyword>
<evidence type="ECO:0000313" key="1">
    <source>
        <dbReference type="EMBL" id="UYM18956.1"/>
    </source>
</evidence>
<accession>A0ABY6H3Z4</accession>
<reference evidence="1" key="1">
    <citation type="submission" date="2022-10" db="EMBL/GenBank/DDBJ databases">
        <title>Completed Genome Sequence of two octocoral isolated bacterium, Endozoicomonas euniceicola EF212T and Endozoicomonas gorgoniicola PS125T.</title>
        <authorList>
            <person name="Chiou Y.-J."/>
            <person name="Chen Y.-H."/>
        </authorList>
    </citation>
    <scope>NUCLEOTIDE SEQUENCE</scope>
    <source>
        <strain evidence="1">EF212</strain>
    </source>
</reference>
<dbReference type="Proteomes" id="UP001163255">
    <property type="component" value="Chromosome"/>
</dbReference>
<dbReference type="RefSeq" id="WP_262601716.1">
    <property type="nucleotide sequence ID" value="NZ_CP103300.1"/>
</dbReference>
<evidence type="ECO:0000313" key="2">
    <source>
        <dbReference type="Proteomes" id="UP001163255"/>
    </source>
</evidence>
<sequence length="57" mass="6348">MGKIDHANYSIDHRVADGDECVGAAYCQSVKYLLNKVISGIPHSTTSFLLFWLEVSF</sequence>
<protein>
    <recommendedName>
        <fullName evidence="3">2-oxoacid dehydrogenase acyltransferase catalytic domain-containing protein</fullName>
    </recommendedName>
</protein>
<dbReference type="EMBL" id="CP103300">
    <property type="protein sequence ID" value="UYM18956.1"/>
    <property type="molecule type" value="Genomic_DNA"/>
</dbReference>
<gene>
    <name evidence="1" type="ORF">NX720_06520</name>
</gene>